<comment type="caution">
    <text evidence="4">The sequence shown here is derived from an EMBL/GenBank/DDBJ whole genome shotgun (WGS) entry which is preliminary data.</text>
</comment>
<dbReference type="PANTHER" id="PTHR33418:SF1">
    <property type="entry name" value="HELICASE-ASSOCIATED DOMAIN-CONTAINING PROTEIN"/>
    <property type="match status" value="1"/>
</dbReference>
<evidence type="ECO:0000313" key="5">
    <source>
        <dbReference type="Proteomes" id="UP001530400"/>
    </source>
</evidence>
<keyword evidence="1" id="KW-0175">Coiled coil</keyword>
<evidence type="ECO:0000313" key="4">
    <source>
        <dbReference type="EMBL" id="KAL3764883.1"/>
    </source>
</evidence>
<feature type="coiled-coil region" evidence="1">
    <location>
        <begin position="246"/>
        <end position="309"/>
    </location>
</feature>
<dbReference type="Proteomes" id="UP001530400">
    <property type="component" value="Unassembled WGS sequence"/>
</dbReference>
<proteinExistence type="predicted"/>
<evidence type="ECO:0000256" key="2">
    <source>
        <dbReference type="SAM" id="MobiDB-lite"/>
    </source>
</evidence>
<reference evidence="4 5" key="1">
    <citation type="submission" date="2024-10" db="EMBL/GenBank/DDBJ databases">
        <title>Updated reference genomes for cyclostephanoid diatoms.</title>
        <authorList>
            <person name="Roberts W.R."/>
            <person name="Alverson A.J."/>
        </authorList>
    </citation>
    <scope>NUCLEOTIDE SEQUENCE [LARGE SCALE GENOMIC DNA]</scope>
    <source>
        <strain evidence="4 5">AJA010-31</strain>
    </source>
</reference>
<protein>
    <recommendedName>
        <fullName evidence="3">Helicase-associated domain-containing protein</fullName>
    </recommendedName>
</protein>
<feature type="domain" description="Helicase-associated" evidence="3">
    <location>
        <begin position="401"/>
        <end position="463"/>
    </location>
</feature>
<dbReference type="AlphaFoldDB" id="A0ABD3MLT8"/>
<dbReference type="Pfam" id="PF03457">
    <property type="entry name" value="HA"/>
    <property type="match status" value="1"/>
</dbReference>
<evidence type="ECO:0000259" key="3">
    <source>
        <dbReference type="Pfam" id="PF03457"/>
    </source>
</evidence>
<feature type="region of interest" description="Disordered" evidence="2">
    <location>
        <begin position="1"/>
        <end position="31"/>
    </location>
</feature>
<name>A0ABD3MLT8_9STRA</name>
<dbReference type="EMBL" id="JALLPJ020001411">
    <property type="protein sequence ID" value="KAL3764883.1"/>
    <property type="molecule type" value="Genomic_DNA"/>
</dbReference>
<accession>A0ABD3MLT8</accession>
<dbReference type="Gene3D" id="6.10.140.530">
    <property type="match status" value="1"/>
</dbReference>
<organism evidence="4 5">
    <name type="scientific">Cyclotella atomus</name>
    <dbReference type="NCBI Taxonomy" id="382360"/>
    <lineage>
        <taxon>Eukaryota</taxon>
        <taxon>Sar</taxon>
        <taxon>Stramenopiles</taxon>
        <taxon>Ochrophyta</taxon>
        <taxon>Bacillariophyta</taxon>
        <taxon>Coscinodiscophyceae</taxon>
        <taxon>Thalassiosirophycidae</taxon>
        <taxon>Stephanodiscales</taxon>
        <taxon>Stephanodiscaceae</taxon>
        <taxon>Cyclotella</taxon>
    </lineage>
</organism>
<gene>
    <name evidence="4" type="ORF">ACHAWO_006731</name>
</gene>
<evidence type="ECO:0000256" key="1">
    <source>
        <dbReference type="SAM" id="Coils"/>
    </source>
</evidence>
<sequence>MENAGANEHDNDPLSTFTKQPSSKKRPRDSNLLAAAKRSKFKDSLPDSHPSHFSQIRHCMCQNPSACRKIMARWLRIEGDGRFGYLHLPWEATRGKDTLNSRHVAAFREGVFRYLGKIEAEVDCNVGQHSVEHHNQHSYDADVTHESTLQEATAAGQIEDLRNNSASNELEIKQQSKVDNRIAFCHFHPKVIDLLLKEKEQYMLKRHRWRIPLPLAQEIGLQVQDMCPDPDENGERTCFALPNYPLESALADVEAAEQAYAQKVEEMKSSQTKLVKHITANPFKYALEIHNLREQNTRLAVEVKELKSKLKTEHATRCKIEQRNQHIDKRLARTKHRLVQVVESKKNPVPRGRPPKTDDAMPKNIPIPNIPGMMLPAVMGQQLVPNSILNEANYPNNLSSHDEKWEYRFRQLIEYRGNFHHCDVPRKWKCNKALGKWVDNQRVMHAQGRLTRSRIDKLNALGFSWRKNHPQTTQPEPVQHLAFVPQQQQQMHPT</sequence>
<dbReference type="InterPro" id="IPR005114">
    <property type="entry name" value="Helicase_assoc"/>
</dbReference>
<dbReference type="PANTHER" id="PTHR33418">
    <property type="entry name" value="HELICASE-ASSOCIATED"/>
    <property type="match status" value="1"/>
</dbReference>
<keyword evidence="5" id="KW-1185">Reference proteome</keyword>